<evidence type="ECO:0000259" key="2">
    <source>
        <dbReference type="Pfam" id="PF06985"/>
    </source>
</evidence>
<feature type="domain" description="Heterokaryon incompatibility" evidence="2">
    <location>
        <begin position="181"/>
        <end position="324"/>
    </location>
</feature>
<dbReference type="InterPro" id="IPR010730">
    <property type="entry name" value="HET"/>
</dbReference>
<dbReference type="EMBL" id="JAKNSF020000054">
    <property type="protein sequence ID" value="KAK7724805.1"/>
    <property type="molecule type" value="Genomic_DNA"/>
</dbReference>
<reference evidence="3 4" key="1">
    <citation type="submission" date="2024-02" db="EMBL/GenBank/DDBJ databases">
        <title>De novo assembly and annotation of 12 fungi associated with fruit tree decline syndrome in Ontario, Canada.</title>
        <authorList>
            <person name="Sulman M."/>
            <person name="Ellouze W."/>
            <person name="Ilyukhin E."/>
        </authorList>
    </citation>
    <scope>NUCLEOTIDE SEQUENCE [LARGE SCALE GENOMIC DNA]</scope>
    <source>
        <strain evidence="3 4">M169</strain>
    </source>
</reference>
<dbReference type="InterPro" id="IPR052895">
    <property type="entry name" value="HetReg/Transcr_Mod"/>
</dbReference>
<feature type="region of interest" description="Disordered" evidence="1">
    <location>
        <begin position="85"/>
        <end position="106"/>
    </location>
</feature>
<evidence type="ECO:0000313" key="4">
    <source>
        <dbReference type="Proteomes" id="UP001430848"/>
    </source>
</evidence>
<dbReference type="Pfam" id="PF06985">
    <property type="entry name" value="HET"/>
    <property type="match status" value="1"/>
</dbReference>
<evidence type="ECO:0000313" key="3">
    <source>
        <dbReference type="EMBL" id="KAK7724805.1"/>
    </source>
</evidence>
<accession>A0ABR1P2H6</accession>
<keyword evidence="4" id="KW-1185">Reference proteome</keyword>
<sequence length="371" mass="42409">MVATGFEGVAPLRGEHSFTMFLVNVLKSRREEDKATFADALCRMVAAKLNRTDMKSALETSRSTPRHIPFANKGEKIIIGEIQEFDDSEPAQESQSEVGEAGGDRDWLDDLYPTAPDYSAFEERLVLSKDVPCPEQYSHIRTGEIRTLHILSSKDVNEPIIARLQNEDFLPHSEGSHYGNYTALSWTWGRAAWTSNIYIVDENLHARHAIAVPPTLESALRHVRHPTKKVVLWVDLICIRQDAAEERAFMISILPDIFKHASSVIVWLGDEDESSRSVVDFVGKVRDLENFDALVKNDETPQQWDFLVAFLRRPWFSRRWVFQEIILAREAIICCGSQRIGWTDFSDVVVLLGTCFDEVQYRLKRKEITNK</sequence>
<organism evidence="3 4">
    <name type="scientific">Diaporthe eres</name>
    <name type="common">Phomopsis oblonga</name>
    <dbReference type="NCBI Taxonomy" id="83184"/>
    <lineage>
        <taxon>Eukaryota</taxon>
        <taxon>Fungi</taxon>
        <taxon>Dikarya</taxon>
        <taxon>Ascomycota</taxon>
        <taxon>Pezizomycotina</taxon>
        <taxon>Sordariomycetes</taxon>
        <taxon>Sordariomycetidae</taxon>
        <taxon>Diaporthales</taxon>
        <taxon>Diaporthaceae</taxon>
        <taxon>Diaporthe</taxon>
        <taxon>Diaporthe eres species complex</taxon>
    </lineage>
</organism>
<gene>
    <name evidence="3" type="ORF">SLS63_008499</name>
</gene>
<protein>
    <recommendedName>
        <fullName evidence="2">Heterokaryon incompatibility domain-containing protein</fullName>
    </recommendedName>
</protein>
<dbReference type="PANTHER" id="PTHR24148">
    <property type="entry name" value="ANKYRIN REPEAT DOMAIN-CONTAINING PROTEIN 39 HOMOLOG-RELATED"/>
    <property type="match status" value="1"/>
</dbReference>
<evidence type="ECO:0000256" key="1">
    <source>
        <dbReference type="SAM" id="MobiDB-lite"/>
    </source>
</evidence>
<dbReference type="Proteomes" id="UP001430848">
    <property type="component" value="Unassembled WGS sequence"/>
</dbReference>
<comment type="caution">
    <text evidence="3">The sequence shown here is derived from an EMBL/GenBank/DDBJ whole genome shotgun (WGS) entry which is preliminary data.</text>
</comment>
<proteinExistence type="predicted"/>
<name>A0ABR1P2H6_DIAER</name>
<dbReference type="PANTHER" id="PTHR24148:SF64">
    <property type="entry name" value="HETEROKARYON INCOMPATIBILITY DOMAIN-CONTAINING PROTEIN"/>
    <property type="match status" value="1"/>
</dbReference>